<name>A0A1B2DWI9_9BACL</name>
<dbReference type="PROSITE" id="PS51186">
    <property type="entry name" value="GNAT"/>
    <property type="match status" value="1"/>
</dbReference>
<evidence type="ECO:0000259" key="1">
    <source>
        <dbReference type="PROSITE" id="PS51186"/>
    </source>
</evidence>
<dbReference type="GO" id="GO:0016747">
    <property type="term" value="F:acyltransferase activity, transferring groups other than amino-acyl groups"/>
    <property type="evidence" value="ECO:0007669"/>
    <property type="project" value="InterPro"/>
</dbReference>
<sequence length="179" mass="20703">MLFQSERLVCRKMTMEDAEQYHAWRNDLEVMQSTSPFLDTYTMEETRDFMQHVILGSASSKSYLLLLKESGKPIGIMSLIHIDLKNRNAECILDIGDKDCWGQGYGAEAMRLLLDYAFLEMNLHRLGLRVFSFNQRAIRLYEKVGFTREGSARQSLFRGGSLHDVIYMGILQNEYVKKG</sequence>
<evidence type="ECO:0000313" key="2">
    <source>
        <dbReference type="EMBL" id="ANY72090.1"/>
    </source>
</evidence>
<dbReference type="InterPro" id="IPR000182">
    <property type="entry name" value="GNAT_dom"/>
</dbReference>
<accession>A0A1B2DWI9</accession>
<dbReference type="SUPFAM" id="SSF55729">
    <property type="entry name" value="Acyl-CoA N-acyltransferases (Nat)"/>
    <property type="match status" value="1"/>
</dbReference>
<gene>
    <name evidence="2" type="ORF">BBD41_05500</name>
</gene>
<feature type="domain" description="N-acetyltransferase" evidence="1">
    <location>
        <begin position="8"/>
        <end position="173"/>
    </location>
</feature>
<dbReference type="AlphaFoldDB" id="A0A1B2DWI9"/>
<dbReference type="PANTHER" id="PTHR43415">
    <property type="entry name" value="SPERMIDINE N(1)-ACETYLTRANSFERASE"/>
    <property type="match status" value="1"/>
</dbReference>
<dbReference type="Pfam" id="PF13302">
    <property type="entry name" value="Acetyltransf_3"/>
    <property type="match status" value="1"/>
</dbReference>
<keyword evidence="2" id="KW-0808">Transferase</keyword>
<dbReference type="RefSeq" id="WP_099476945.1">
    <property type="nucleotide sequence ID" value="NZ_CP016809.1"/>
</dbReference>
<organism evidence="2">
    <name type="scientific">Paenibacillus ihbetae</name>
    <dbReference type="NCBI Taxonomy" id="1870820"/>
    <lineage>
        <taxon>Bacteria</taxon>
        <taxon>Bacillati</taxon>
        <taxon>Bacillota</taxon>
        <taxon>Bacilli</taxon>
        <taxon>Bacillales</taxon>
        <taxon>Paenibacillaceae</taxon>
        <taxon>Paenibacillus</taxon>
    </lineage>
</organism>
<dbReference type="InterPro" id="IPR016181">
    <property type="entry name" value="Acyl_CoA_acyltransferase"/>
</dbReference>
<protein>
    <submittedName>
        <fullName evidence="2">GNAT family N-acetyltransferase</fullName>
    </submittedName>
</protein>
<proteinExistence type="predicted"/>
<dbReference type="PANTHER" id="PTHR43415:SF3">
    <property type="entry name" value="GNAT-FAMILY ACETYLTRANSFERASE"/>
    <property type="match status" value="1"/>
</dbReference>
<dbReference type="KEGG" id="pib:BBD41_05500"/>
<dbReference type="EMBL" id="CP016809">
    <property type="protein sequence ID" value="ANY72090.1"/>
    <property type="molecule type" value="Genomic_DNA"/>
</dbReference>
<dbReference type="Gene3D" id="3.40.630.30">
    <property type="match status" value="1"/>
</dbReference>
<reference evidence="2" key="1">
    <citation type="submission" date="2016-08" db="EMBL/GenBank/DDBJ databases">
        <title>Complete Genome Seqeunce of Paenibacillus sp. nov. IHBB 9852 from high altitute lake of Indian trans-Himalayas.</title>
        <authorList>
            <person name="Kiran S."/>
            <person name="Swarnkar M.K."/>
            <person name="Rana A."/>
            <person name="Tewari R."/>
            <person name="Gulati A."/>
        </authorList>
    </citation>
    <scope>NUCLEOTIDE SEQUENCE [LARGE SCALE GENOMIC DNA]</scope>
    <source>
        <strain evidence="2">IHBB 9852</strain>
    </source>
</reference>